<accession>A0A8S0T1X6</accession>
<protein>
    <submittedName>
        <fullName evidence="2">Uncharacterized protein</fullName>
    </submittedName>
</protein>
<sequence>MVTGETNGGIGFKLVTVQWKPFAVHLLADFLFFHIPQGSQRAENLRITKELKDEMDIKHGEAGGIIGPSGPVNQLYPDKGEVFVRGRKRHGLISEEEISGLRIGLFSVATPSQATLFHPAIIEEKGYGLDQTKGEIGVLLYDEPTAGLDPIASTIVEDLIRSVHMKGEDAFGKP</sequence>
<dbReference type="PANTHER" id="PTHR43023:SF3">
    <property type="entry name" value="PROTEIN TRIGALACTOSYLDIACYLGLYCEROL 3, CHLOROPLASTIC"/>
    <property type="match status" value="1"/>
</dbReference>
<organism evidence="2 3">
    <name type="scientific">Olea europaea subsp. europaea</name>
    <dbReference type="NCBI Taxonomy" id="158383"/>
    <lineage>
        <taxon>Eukaryota</taxon>
        <taxon>Viridiplantae</taxon>
        <taxon>Streptophyta</taxon>
        <taxon>Embryophyta</taxon>
        <taxon>Tracheophyta</taxon>
        <taxon>Spermatophyta</taxon>
        <taxon>Magnoliopsida</taxon>
        <taxon>eudicotyledons</taxon>
        <taxon>Gunneridae</taxon>
        <taxon>Pentapetalae</taxon>
        <taxon>asterids</taxon>
        <taxon>lamiids</taxon>
        <taxon>Lamiales</taxon>
        <taxon>Oleaceae</taxon>
        <taxon>Oleeae</taxon>
        <taxon>Olea</taxon>
    </lineage>
</organism>
<name>A0A8S0T1X6_OLEEU</name>
<keyword evidence="1" id="KW-0813">Transport</keyword>
<dbReference type="PANTHER" id="PTHR43023">
    <property type="entry name" value="PROTEIN TRIGALACTOSYLDIACYLGLYCEROL 3, CHLOROPLASTIC"/>
    <property type="match status" value="1"/>
</dbReference>
<evidence type="ECO:0000313" key="2">
    <source>
        <dbReference type="EMBL" id="CAA2999024.1"/>
    </source>
</evidence>
<evidence type="ECO:0000256" key="1">
    <source>
        <dbReference type="ARBA" id="ARBA00022448"/>
    </source>
</evidence>
<dbReference type="InterPro" id="IPR027417">
    <property type="entry name" value="P-loop_NTPase"/>
</dbReference>
<reference evidence="2 3" key="1">
    <citation type="submission" date="2019-12" db="EMBL/GenBank/DDBJ databases">
        <authorList>
            <person name="Alioto T."/>
            <person name="Alioto T."/>
            <person name="Gomez Garrido J."/>
        </authorList>
    </citation>
    <scope>NUCLEOTIDE SEQUENCE [LARGE SCALE GENOMIC DNA]</scope>
</reference>
<keyword evidence="3" id="KW-1185">Reference proteome</keyword>
<comment type="caution">
    <text evidence="2">The sequence shown here is derived from an EMBL/GenBank/DDBJ whole genome shotgun (WGS) entry which is preliminary data.</text>
</comment>
<dbReference type="Proteomes" id="UP000594638">
    <property type="component" value="Unassembled WGS sequence"/>
</dbReference>
<dbReference type="AlphaFoldDB" id="A0A8S0T1X6"/>
<proteinExistence type="predicted"/>
<dbReference type="OrthoDB" id="6500128at2759"/>
<dbReference type="Gramene" id="OE9A042699T1">
    <property type="protein sequence ID" value="OE9A042699C1"/>
    <property type="gene ID" value="OE9A042699"/>
</dbReference>
<dbReference type="EMBL" id="CACTIH010005614">
    <property type="protein sequence ID" value="CAA2999024.1"/>
    <property type="molecule type" value="Genomic_DNA"/>
</dbReference>
<evidence type="ECO:0000313" key="3">
    <source>
        <dbReference type="Proteomes" id="UP000594638"/>
    </source>
</evidence>
<gene>
    <name evidence="2" type="ORF">OLEA9_A042699</name>
</gene>
<dbReference type="SUPFAM" id="SSF52540">
    <property type="entry name" value="P-loop containing nucleoside triphosphate hydrolases"/>
    <property type="match status" value="1"/>
</dbReference>